<comment type="caution">
    <text evidence="1">The sequence shown here is derived from an EMBL/GenBank/DDBJ whole genome shotgun (WGS) entry which is preliminary data.</text>
</comment>
<name>A0A231UWT6_9HYPH</name>
<dbReference type="AlphaFoldDB" id="A0A231UWT6"/>
<organism evidence="1 2">
    <name type="scientific">Notoacmeibacter marinus</name>
    <dbReference type="NCBI Taxonomy" id="1876515"/>
    <lineage>
        <taxon>Bacteria</taxon>
        <taxon>Pseudomonadati</taxon>
        <taxon>Pseudomonadota</taxon>
        <taxon>Alphaproteobacteria</taxon>
        <taxon>Hyphomicrobiales</taxon>
        <taxon>Notoacmeibacteraceae</taxon>
        <taxon>Notoacmeibacter</taxon>
    </lineage>
</organism>
<gene>
    <name evidence="1" type="ORF">B7H23_09220</name>
</gene>
<dbReference type="Proteomes" id="UP000215405">
    <property type="component" value="Unassembled WGS sequence"/>
</dbReference>
<keyword evidence="2" id="KW-1185">Reference proteome</keyword>
<evidence type="ECO:0000313" key="1">
    <source>
        <dbReference type="EMBL" id="OXT00317.1"/>
    </source>
</evidence>
<dbReference type="EMBL" id="NBYO01000002">
    <property type="protein sequence ID" value="OXT00317.1"/>
    <property type="molecule type" value="Genomic_DNA"/>
</dbReference>
<proteinExistence type="predicted"/>
<accession>A0A231UWT6</accession>
<sequence>MAIRWIDRAAKGETKPRKRERCASRLEAHEAFIDAIIEDHKDTTLDEMVVCLADERAVKIGRSALSAWLRSRGWTFKKGPHMHWSRNVRAC</sequence>
<evidence type="ECO:0000313" key="2">
    <source>
        <dbReference type="Proteomes" id="UP000215405"/>
    </source>
</evidence>
<protein>
    <submittedName>
        <fullName evidence="1">Uncharacterized protein</fullName>
    </submittedName>
</protein>
<reference evidence="2" key="1">
    <citation type="journal article" date="2017" name="Int. J. Syst. Evol. Microbiol.">
        <title>Notoacmeibacter marinus gen. nov., sp. nov., isolated from the gut of a limpet and proposal of Notoacmeibacteraceae fam. nov. in the order Rhizobiales of the class Alphaproteobacteria.</title>
        <authorList>
            <person name="Huang Z."/>
            <person name="Guo F."/>
            <person name="Lai Q."/>
        </authorList>
    </citation>
    <scope>NUCLEOTIDE SEQUENCE [LARGE SCALE GENOMIC DNA]</scope>
    <source>
        <strain evidence="2">XMTR2A4</strain>
    </source>
</reference>